<protein>
    <submittedName>
        <fullName evidence="5">TauD/TfdA family dioxygenase</fullName>
    </submittedName>
</protein>
<dbReference type="AlphaFoldDB" id="A0A418W583"/>
<keyword evidence="2" id="KW-0560">Oxidoreductase</keyword>
<dbReference type="PANTHER" id="PTHR10696:SF56">
    <property type="entry name" value="TAUD_TFDA-LIKE DOMAIN-CONTAINING PROTEIN"/>
    <property type="match status" value="1"/>
</dbReference>
<evidence type="ECO:0000256" key="1">
    <source>
        <dbReference type="ARBA" id="ARBA00001954"/>
    </source>
</evidence>
<dbReference type="InterPro" id="IPR003819">
    <property type="entry name" value="TauD/TfdA-like"/>
</dbReference>
<dbReference type="InterPro" id="IPR050411">
    <property type="entry name" value="AlphaKG_dependent_hydroxylases"/>
</dbReference>
<evidence type="ECO:0000256" key="2">
    <source>
        <dbReference type="ARBA" id="ARBA00023002"/>
    </source>
</evidence>
<dbReference type="InterPro" id="IPR042098">
    <property type="entry name" value="TauD-like_sf"/>
</dbReference>
<evidence type="ECO:0000259" key="4">
    <source>
        <dbReference type="Pfam" id="PF02668"/>
    </source>
</evidence>
<comment type="cofactor">
    <cofactor evidence="1">
        <name>Fe(2+)</name>
        <dbReference type="ChEBI" id="CHEBI:29033"/>
    </cofactor>
</comment>
<dbReference type="SUPFAM" id="SSF51197">
    <property type="entry name" value="Clavaminate synthase-like"/>
    <property type="match status" value="1"/>
</dbReference>
<dbReference type="GO" id="GO:0017000">
    <property type="term" value="P:antibiotic biosynthetic process"/>
    <property type="evidence" value="ECO:0007669"/>
    <property type="project" value="UniProtKB-KW"/>
</dbReference>
<dbReference type="EMBL" id="QYUL01000001">
    <property type="protein sequence ID" value="RJF85186.1"/>
    <property type="molecule type" value="Genomic_DNA"/>
</dbReference>
<feature type="domain" description="TauD/TfdA-like" evidence="4">
    <location>
        <begin position="7"/>
        <end position="315"/>
    </location>
</feature>
<name>A0A418W583_9PROT</name>
<dbReference type="GO" id="GO:0016706">
    <property type="term" value="F:2-oxoglutarate-dependent dioxygenase activity"/>
    <property type="evidence" value="ECO:0007669"/>
    <property type="project" value="UniProtKB-ARBA"/>
</dbReference>
<dbReference type="Gene3D" id="3.60.130.10">
    <property type="entry name" value="Clavaminate synthase-like"/>
    <property type="match status" value="1"/>
</dbReference>
<proteinExistence type="predicted"/>
<dbReference type="OrthoDB" id="9769888at2"/>
<dbReference type="PANTHER" id="PTHR10696">
    <property type="entry name" value="GAMMA-BUTYROBETAINE HYDROXYLASE-RELATED"/>
    <property type="match status" value="1"/>
</dbReference>
<gene>
    <name evidence="5" type="ORF">D3877_06055</name>
</gene>
<evidence type="ECO:0000313" key="5">
    <source>
        <dbReference type="EMBL" id="RJF85186.1"/>
    </source>
</evidence>
<keyword evidence="5" id="KW-0223">Dioxygenase</keyword>
<organism evidence="5 6">
    <name type="scientific">Azospirillum cavernae</name>
    <dbReference type="NCBI Taxonomy" id="2320860"/>
    <lineage>
        <taxon>Bacteria</taxon>
        <taxon>Pseudomonadati</taxon>
        <taxon>Pseudomonadota</taxon>
        <taxon>Alphaproteobacteria</taxon>
        <taxon>Rhodospirillales</taxon>
        <taxon>Azospirillaceae</taxon>
        <taxon>Azospirillum</taxon>
    </lineage>
</organism>
<accession>A0A418W583</accession>
<evidence type="ECO:0000256" key="3">
    <source>
        <dbReference type="ARBA" id="ARBA00023194"/>
    </source>
</evidence>
<comment type="caution">
    <text evidence="5">The sequence shown here is derived from an EMBL/GenBank/DDBJ whole genome shotgun (WGS) entry which is preliminary data.</text>
</comment>
<dbReference type="Pfam" id="PF02668">
    <property type="entry name" value="TauD"/>
    <property type="match status" value="1"/>
</dbReference>
<sequence>MPLSIEIRKLGPGPGDVVVVAPQDDAPQPLTRSDAIAAIVDRHLLREGAILFRGFDILGEQPFQAFASAFGDPLLDYRFGSTPRTDLGDGVYTSTEYPAHQVIPLHNEQSYTRSWPLRLWFHCVIPAEEGGETPIADSRIVYDRLEPALRRRFAEKRLCYSRNYGGGLDVPWQKVFGTDDRATVEGYCRDNGITCEWKPDGDLRTRQIVQAVADHPITGETVWFNQAHLFHVSNLDPAVQEALLSIAGDSWNLPRNVFYGDGSPLEDSALQEIRGVLDACTIRFPWRAGDVLMLDNMLFAHARSTFRGKRKVLVAMAQPCSEGAAS</sequence>
<keyword evidence="6" id="KW-1185">Reference proteome</keyword>
<evidence type="ECO:0000313" key="6">
    <source>
        <dbReference type="Proteomes" id="UP000283458"/>
    </source>
</evidence>
<reference evidence="5 6" key="1">
    <citation type="submission" date="2018-09" db="EMBL/GenBank/DDBJ databases">
        <authorList>
            <person name="Zhu H."/>
        </authorList>
    </citation>
    <scope>NUCLEOTIDE SEQUENCE [LARGE SCALE GENOMIC DNA]</scope>
    <source>
        <strain evidence="5 6">K2W22B-5</strain>
    </source>
</reference>
<keyword evidence="3" id="KW-0045">Antibiotic biosynthesis</keyword>
<dbReference type="Proteomes" id="UP000283458">
    <property type="component" value="Unassembled WGS sequence"/>
</dbReference>